<evidence type="ECO:0000313" key="2">
    <source>
        <dbReference type="Proteomes" id="UP000254620"/>
    </source>
</evidence>
<evidence type="ECO:0000313" key="1">
    <source>
        <dbReference type="EMBL" id="SUV40330.1"/>
    </source>
</evidence>
<dbReference type="Proteomes" id="UP000254620">
    <property type="component" value="Unassembled WGS sequence"/>
</dbReference>
<evidence type="ECO:0008006" key="3">
    <source>
        <dbReference type="Google" id="ProtNLM"/>
    </source>
</evidence>
<sequence>MLYPFHYQIVIHCSATQNGKSLRNKTKSAAQVIDSWHKQRGLSVTYQHQTF</sequence>
<dbReference type="AlphaFoldDB" id="A0A380Z6G2"/>
<proteinExistence type="predicted"/>
<gene>
    <name evidence="1" type="ORF">NCTC10926_02368</name>
</gene>
<dbReference type="EMBL" id="UFSW01000002">
    <property type="protein sequence ID" value="SUV40330.1"/>
    <property type="molecule type" value="Genomic_DNA"/>
</dbReference>
<organism evidence="1 2">
    <name type="scientific">Avibacterium paragallinarum</name>
    <name type="common">Haemophilus gallinarum</name>
    <dbReference type="NCBI Taxonomy" id="728"/>
    <lineage>
        <taxon>Bacteria</taxon>
        <taxon>Pseudomonadati</taxon>
        <taxon>Pseudomonadota</taxon>
        <taxon>Gammaproteobacteria</taxon>
        <taxon>Pasteurellales</taxon>
        <taxon>Pasteurellaceae</taxon>
        <taxon>Avibacterium</taxon>
    </lineage>
</organism>
<protein>
    <recommendedName>
        <fullName evidence="3">N-acetylmuramoyl-L-alanine amidase</fullName>
    </recommendedName>
</protein>
<reference evidence="1 2" key="1">
    <citation type="submission" date="2018-06" db="EMBL/GenBank/DDBJ databases">
        <authorList>
            <consortium name="Pathogen Informatics"/>
            <person name="Doyle S."/>
        </authorList>
    </citation>
    <scope>NUCLEOTIDE SEQUENCE [LARGE SCALE GENOMIC DNA]</scope>
    <source>
        <strain evidence="1 2">NCTC10926</strain>
    </source>
</reference>
<name>A0A380Z6G2_AVIPA</name>
<accession>A0A380Z6G2</accession>